<dbReference type="EMBL" id="MCFF01000030">
    <property type="protein sequence ID" value="ORZ10671.1"/>
    <property type="molecule type" value="Genomic_DNA"/>
</dbReference>
<gene>
    <name evidence="3" type="ORF">BCR41DRAFT_387958</name>
    <name evidence="4" type="ORF">BCR41DRAFT_387989</name>
    <name evidence="2" type="ORF">BCR41DRAFT_391010</name>
</gene>
<comment type="caution">
    <text evidence="2">The sequence shown here is derived from an EMBL/GenBank/DDBJ whole genome shotgun (WGS) entry which is preliminary data.</text>
</comment>
<keyword evidence="1" id="KW-0175">Coiled coil</keyword>
<name>A0A1Y2FY45_9FUNG</name>
<dbReference type="Proteomes" id="UP000193648">
    <property type="component" value="Unassembled WGS sequence"/>
</dbReference>
<evidence type="ECO:0000256" key="1">
    <source>
        <dbReference type="SAM" id="Coils"/>
    </source>
</evidence>
<evidence type="ECO:0000313" key="2">
    <source>
        <dbReference type="EMBL" id="ORY88934.1"/>
    </source>
</evidence>
<dbReference type="InParanoid" id="A0A1Y2FY45"/>
<proteinExistence type="predicted"/>
<dbReference type="GeneID" id="33569792"/>
<dbReference type="EMBL" id="MCFF01000030">
    <property type="protein sequence ID" value="ORZ10624.1"/>
    <property type="molecule type" value="Genomic_DNA"/>
</dbReference>
<protein>
    <submittedName>
        <fullName evidence="2">Uncharacterized protein</fullName>
    </submittedName>
</protein>
<dbReference type="AlphaFoldDB" id="A0A1Y2FY45"/>
<accession>A0A1Y2FY45</accession>
<dbReference type="OrthoDB" id="2423437at2759"/>
<evidence type="ECO:0000313" key="3">
    <source>
        <dbReference type="EMBL" id="ORZ10624.1"/>
    </source>
</evidence>
<evidence type="ECO:0000313" key="5">
    <source>
        <dbReference type="Proteomes" id="UP000193648"/>
    </source>
</evidence>
<reference evidence="2 5" key="1">
    <citation type="submission" date="2016-07" db="EMBL/GenBank/DDBJ databases">
        <title>Pervasive Adenine N6-methylation of Active Genes in Fungi.</title>
        <authorList>
            <consortium name="DOE Joint Genome Institute"/>
            <person name="Mondo S.J."/>
            <person name="Dannebaum R.O."/>
            <person name="Kuo R.C."/>
            <person name="Labutti K."/>
            <person name="Haridas S."/>
            <person name="Kuo A."/>
            <person name="Salamov A."/>
            <person name="Ahrendt S.R."/>
            <person name="Lipzen A."/>
            <person name="Sullivan W."/>
            <person name="Andreopoulos W.B."/>
            <person name="Clum A."/>
            <person name="Lindquist E."/>
            <person name="Daum C."/>
            <person name="Ramamoorthy G.K."/>
            <person name="Gryganskyi A."/>
            <person name="Culley D."/>
            <person name="Magnuson J.K."/>
            <person name="James T.Y."/>
            <person name="O'Malley M.A."/>
            <person name="Stajich J.E."/>
            <person name="Spatafora J.W."/>
            <person name="Visel A."/>
            <person name="Grigoriev I.V."/>
        </authorList>
    </citation>
    <scope>NUCLEOTIDE SEQUENCE [LARGE SCALE GENOMIC DNA]</scope>
    <source>
        <strain evidence="2 5">NRRL 3116</strain>
    </source>
</reference>
<evidence type="ECO:0000313" key="4">
    <source>
        <dbReference type="EMBL" id="ORZ10671.1"/>
    </source>
</evidence>
<dbReference type="RefSeq" id="XP_021879345.1">
    <property type="nucleotide sequence ID" value="XM_022027949.1"/>
</dbReference>
<sequence length="201" mass="23437">MTFHYPETAQEDPSIEALRRELAAVSLVLRNTQQDLKDVEDNLAYIQAERNTALFSLAETKLDLQNARDALANSERARREANQDRVISRPCKEQEVFVILKFQKPQPSPVGGFRIFAQQRKVVDRRLKQFIADNPELDAVDVEELRFDRSPRGENVIQHMRRDKDAPIKLSRRNFILKDGKTEDEMVEYITRVFNTHTQEN</sequence>
<feature type="coiled-coil region" evidence="1">
    <location>
        <begin position="15"/>
        <end position="84"/>
    </location>
</feature>
<organism evidence="2 5">
    <name type="scientific">Lobosporangium transversale</name>
    <dbReference type="NCBI Taxonomy" id="64571"/>
    <lineage>
        <taxon>Eukaryota</taxon>
        <taxon>Fungi</taxon>
        <taxon>Fungi incertae sedis</taxon>
        <taxon>Mucoromycota</taxon>
        <taxon>Mortierellomycotina</taxon>
        <taxon>Mortierellomycetes</taxon>
        <taxon>Mortierellales</taxon>
        <taxon>Mortierellaceae</taxon>
        <taxon>Lobosporangium</taxon>
    </lineage>
</organism>
<keyword evidence="5" id="KW-1185">Reference proteome</keyword>
<dbReference type="EMBL" id="MCFF01000117">
    <property type="protein sequence ID" value="ORY88934.1"/>
    <property type="molecule type" value="Genomic_DNA"/>
</dbReference>